<dbReference type="CDD" id="cd16922">
    <property type="entry name" value="HATPase_EvgS-ArcB-TorS-like"/>
    <property type="match status" value="1"/>
</dbReference>
<dbReference type="SMART" id="SM00448">
    <property type="entry name" value="REC"/>
    <property type="match status" value="2"/>
</dbReference>
<dbReference type="InterPro" id="IPR001610">
    <property type="entry name" value="PAC"/>
</dbReference>
<dbReference type="PROSITE" id="PS50109">
    <property type="entry name" value="HIS_KIN"/>
    <property type="match status" value="1"/>
</dbReference>
<feature type="modified residue" description="4-aspartylphosphate" evidence="8">
    <location>
        <position position="1179"/>
    </location>
</feature>
<dbReference type="InterPro" id="IPR011006">
    <property type="entry name" value="CheY-like_superfamily"/>
</dbReference>
<keyword evidence="4 8" id="KW-0597">Phosphoprotein</keyword>
<evidence type="ECO:0000256" key="4">
    <source>
        <dbReference type="ARBA" id="ARBA00022553"/>
    </source>
</evidence>
<dbReference type="InterPro" id="IPR005467">
    <property type="entry name" value="His_kinase_dom"/>
</dbReference>
<keyword evidence="7" id="KW-0472">Membrane</keyword>
<dbReference type="InterPro" id="IPR004358">
    <property type="entry name" value="Sig_transdc_His_kin-like_C"/>
</dbReference>
<name>A0ABW0PM66_9BURK</name>
<dbReference type="SMART" id="SM00091">
    <property type="entry name" value="PAS"/>
    <property type="match status" value="4"/>
</dbReference>
<sequence length="1591" mass="171496">MSMKATPYWIRVPLAVLATLLALSGLGTHQLTLYNEHAVASAAQEALAKVLDSTETLLRNYTYGLLSARGVLAVTGIDGMDRARFARYSSSRNYATEFPGARGFGFIRRVAPQDTRQYLVDRRRAGWPDFRIRQLQPHDGEHYVIELIEPFEANRQAIGLDIGSERERRIAAQTAMRSGTATLTGPITLMQASSKPSQSFLMLLPVYGASRAEVTGWTYAPLVMGEILDRLGHLPSGRLTLTDVTGATPVPFYATGTSEAAAAATRRSIEVMGRKWSASFQPSPAFVAQLRLVRPAYAGAAGVLVSLLCSALVAAKLLERERRLRLHASQAKLAGMVDASIDAIIGLDRQGRVTSWNPGAALIFGYPAAEALGQPLAALTVPVNQHAQERLALDTVFAGEAISIAHALMRRRNGSQFAVSLTAVPLRDAHGTVTGASATVRDISELVAAQDEVRSLNSSLERQVRERTSELEAARRDLRTVLDAVPSMIGYWDRDQVNRFANQAYSKWFGASPVQIVGKSMQKLLGAELYAMNHPHIDAALRGHTQVFERAIPSPDGTVRHSLATYLPDHGPQGVRGFYVIVHDVSDIVASRTALASALRQNDVLIRTINEEMLYSVTDADGRIMEVNDNFCEVVGYRREQLIGQDHRLLRSGMHDAAFWARMWETIAAGRTWNGLVCNRSADGSLKWFDTVISPYFDEHGVIERYVGLRSDVTSRVAADAALRHMSALFSSVLHAASEISVIATDPDGLITVFNSGAERMTGHAAIDMVGRATPALLHVPEEVRRRSEELSAQLGEPVDGFRTFVRIAEQTGAETREWTYVRKDGTRLPVSLSVTPMRDDDHQLLGYLGVAIDITQRKQNEANLLASTRAAEQVSMAKSQFVANMSHEIRTPMNAVLGMLELIRRSDLTASQRDHVDKAAYAGKALLSLLNDILDFSRIGAGKLALDLHPFEPEPVLRELAGILIGNSVGDPVEVLFDIAAGVPAVLVGDRLRIQQVLVNLAGNALKFTREGHVIVALEVLAKTDDRIRLRVSVSDTGIGIPPDQQAAIFDSFTQAEASVARRYGGSGLGLAISARLVELMGSELKVESEPGRGSRFWFDADFAWQASPSLPAAAAASALAGARLLIVDDNAASREILSRLCEALDCHPDTAADAAAALDMVRRAASSAAPYRAVLMDLRMPGMDGFEAAAALAADPATATPVIVVSAYGADGLSAAMHEGGTTVRGFLAKPVMLADLQRALLQAIHPDADAQSTPAVASRALPLAGMRLLVVEDNELNRQVAFELLQSEGASVDLAEGGAEGVALAARHGAAYAAVLMDMQMPDIDGLEATRRLRQTRQGASLPVLAMTANVSSDDIAACLAAGMDAHVAKPFDIDEVVARVIEVVERRGAASVVRPKEAPDGSGRDTDLAAALRRMKGDVPLYRQMLGRFRREARTFVDSLAQPENDLSARAAQFHMFRGLALMIGAQRLASCLLAEERRCRTGAPGAPVPAPEFERLIRAAILQIEQALPLEPVRAPETAPAPAHGIDRDAWLAALLPLLDSGNLRALDLVEQRPAGVVHAEFAGVAELIGELRFGEAASMVRALQG</sequence>
<dbReference type="InterPro" id="IPR000700">
    <property type="entry name" value="PAS-assoc_C"/>
</dbReference>
<dbReference type="EMBL" id="JBHSMS010000072">
    <property type="protein sequence ID" value="MFC5513528.1"/>
    <property type="molecule type" value="Genomic_DNA"/>
</dbReference>
<dbReference type="PROSITE" id="PS50110">
    <property type="entry name" value="RESPONSE_REGULATORY"/>
    <property type="match status" value="2"/>
</dbReference>
<evidence type="ECO:0000259" key="13">
    <source>
        <dbReference type="PROSITE" id="PS50113"/>
    </source>
</evidence>
<dbReference type="CDD" id="cd00082">
    <property type="entry name" value="HisKA"/>
    <property type="match status" value="1"/>
</dbReference>
<dbReference type="Proteomes" id="UP001596031">
    <property type="component" value="Unassembled WGS sequence"/>
</dbReference>
<dbReference type="Pfam" id="PF00072">
    <property type="entry name" value="Response_reg"/>
    <property type="match status" value="2"/>
</dbReference>
<dbReference type="CDD" id="cd17546">
    <property type="entry name" value="REC_hyHK_CKI1_RcsC-like"/>
    <property type="match status" value="2"/>
</dbReference>
<evidence type="ECO:0000256" key="2">
    <source>
        <dbReference type="ARBA" id="ARBA00004370"/>
    </source>
</evidence>
<feature type="domain" description="PAC" evidence="13">
    <location>
        <begin position="402"/>
        <end position="455"/>
    </location>
</feature>
<evidence type="ECO:0000256" key="9">
    <source>
        <dbReference type="SAM" id="Coils"/>
    </source>
</evidence>
<dbReference type="Pfam" id="PF03924">
    <property type="entry name" value="CHASE"/>
    <property type="match status" value="1"/>
</dbReference>
<evidence type="ECO:0000256" key="6">
    <source>
        <dbReference type="ARBA" id="ARBA00022989"/>
    </source>
</evidence>
<dbReference type="Pfam" id="PF00512">
    <property type="entry name" value="HisKA"/>
    <property type="match status" value="1"/>
</dbReference>
<comment type="caution">
    <text evidence="15">The sequence shown here is derived from an EMBL/GenBank/DDBJ whole genome shotgun (WGS) entry which is preliminary data.</text>
</comment>
<comment type="subcellular location">
    <subcellularLocation>
        <location evidence="2">Membrane</location>
    </subcellularLocation>
</comment>
<feature type="domain" description="PAC" evidence="13">
    <location>
        <begin position="815"/>
        <end position="867"/>
    </location>
</feature>
<feature type="domain" description="Histidine kinase" evidence="10">
    <location>
        <begin position="885"/>
        <end position="1106"/>
    </location>
</feature>
<dbReference type="InterPro" id="IPR001789">
    <property type="entry name" value="Sig_transdc_resp-reg_receiver"/>
</dbReference>
<evidence type="ECO:0000256" key="8">
    <source>
        <dbReference type="PROSITE-ProRule" id="PRU00169"/>
    </source>
</evidence>
<evidence type="ECO:0000313" key="16">
    <source>
        <dbReference type="Proteomes" id="UP001596031"/>
    </source>
</evidence>
<dbReference type="PRINTS" id="PR00344">
    <property type="entry name" value="BCTRLSENSOR"/>
</dbReference>
<reference evidence="16" key="1">
    <citation type="journal article" date="2019" name="Int. J. Syst. Evol. Microbiol.">
        <title>The Global Catalogue of Microorganisms (GCM) 10K type strain sequencing project: providing services to taxonomists for standard genome sequencing and annotation.</title>
        <authorList>
            <consortium name="The Broad Institute Genomics Platform"/>
            <consortium name="The Broad Institute Genome Sequencing Center for Infectious Disease"/>
            <person name="Wu L."/>
            <person name="Ma J."/>
        </authorList>
    </citation>
    <scope>NUCLEOTIDE SEQUENCE [LARGE SCALE GENOMIC DNA]</scope>
    <source>
        <strain evidence="16">CCUG 38813</strain>
    </source>
</reference>
<protein>
    <recommendedName>
        <fullName evidence="3">histidine kinase</fullName>
        <ecNumber evidence="3">2.7.13.3</ecNumber>
    </recommendedName>
</protein>
<feature type="domain" description="PAS" evidence="12">
    <location>
        <begin position="617"/>
        <end position="645"/>
    </location>
</feature>
<dbReference type="PANTHER" id="PTHR45339">
    <property type="entry name" value="HYBRID SIGNAL TRANSDUCTION HISTIDINE KINASE J"/>
    <property type="match status" value="1"/>
</dbReference>
<dbReference type="NCBIfam" id="TIGR00229">
    <property type="entry name" value="sensory_box"/>
    <property type="match status" value="4"/>
</dbReference>
<dbReference type="PROSITE" id="PS50112">
    <property type="entry name" value="PAS"/>
    <property type="match status" value="4"/>
</dbReference>
<feature type="domain" description="CHASE" evidence="14">
    <location>
        <begin position="76"/>
        <end position="241"/>
    </location>
</feature>
<dbReference type="Pfam" id="PF08448">
    <property type="entry name" value="PAS_4"/>
    <property type="match status" value="2"/>
</dbReference>
<dbReference type="Gene3D" id="1.20.120.160">
    <property type="entry name" value="HPT domain"/>
    <property type="match status" value="1"/>
</dbReference>
<feature type="domain" description="PAS" evidence="12">
    <location>
        <begin position="329"/>
        <end position="400"/>
    </location>
</feature>
<dbReference type="PROSITE" id="PS50113">
    <property type="entry name" value="PAC"/>
    <property type="match status" value="3"/>
</dbReference>
<dbReference type="Pfam" id="PF00989">
    <property type="entry name" value="PAS"/>
    <property type="match status" value="1"/>
</dbReference>
<dbReference type="InterPro" id="IPR013656">
    <property type="entry name" value="PAS_4"/>
</dbReference>
<evidence type="ECO:0000313" key="15">
    <source>
        <dbReference type="EMBL" id="MFC5513528.1"/>
    </source>
</evidence>
<feature type="domain" description="PAS" evidence="12">
    <location>
        <begin position="726"/>
        <end position="798"/>
    </location>
</feature>
<dbReference type="SMART" id="SM00388">
    <property type="entry name" value="HisKA"/>
    <property type="match status" value="1"/>
</dbReference>
<dbReference type="SUPFAM" id="SSF55785">
    <property type="entry name" value="PYP-like sensor domain (PAS domain)"/>
    <property type="match status" value="4"/>
</dbReference>
<dbReference type="InterPro" id="IPR003594">
    <property type="entry name" value="HATPase_dom"/>
</dbReference>
<keyword evidence="6" id="KW-1133">Transmembrane helix</keyword>
<feature type="coiled-coil region" evidence="9">
    <location>
        <begin position="446"/>
        <end position="477"/>
    </location>
</feature>
<dbReference type="SMART" id="SM01079">
    <property type="entry name" value="CHASE"/>
    <property type="match status" value="1"/>
</dbReference>
<dbReference type="CDD" id="cd00130">
    <property type="entry name" value="PAS"/>
    <property type="match status" value="4"/>
</dbReference>
<dbReference type="Gene3D" id="1.10.287.130">
    <property type="match status" value="1"/>
</dbReference>
<dbReference type="EC" id="2.7.13.3" evidence="3"/>
<dbReference type="Pfam" id="PF02518">
    <property type="entry name" value="HATPase_c"/>
    <property type="match status" value="1"/>
</dbReference>
<dbReference type="SMART" id="SM00086">
    <property type="entry name" value="PAC"/>
    <property type="match status" value="3"/>
</dbReference>
<organism evidence="15 16">
    <name type="scientific">Massilia jejuensis</name>
    <dbReference type="NCBI Taxonomy" id="648894"/>
    <lineage>
        <taxon>Bacteria</taxon>
        <taxon>Pseudomonadati</taxon>
        <taxon>Pseudomonadota</taxon>
        <taxon>Betaproteobacteria</taxon>
        <taxon>Burkholderiales</taxon>
        <taxon>Oxalobacteraceae</taxon>
        <taxon>Telluria group</taxon>
        <taxon>Massilia</taxon>
    </lineage>
</organism>
<dbReference type="InterPro" id="IPR000014">
    <property type="entry name" value="PAS"/>
</dbReference>
<dbReference type="InterPro" id="IPR036890">
    <property type="entry name" value="HATPase_C_sf"/>
</dbReference>
<dbReference type="InterPro" id="IPR036641">
    <property type="entry name" value="HPT_dom_sf"/>
</dbReference>
<keyword evidence="5" id="KW-0812">Transmembrane</keyword>
<comment type="catalytic activity">
    <reaction evidence="1">
        <text>ATP + protein L-histidine = ADP + protein N-phospho-L-histidine.</text>
        <dbReference type="EC" id="2.7.13.3"/>
    </reaction>
</comment>
<dbReference type="SUPFAM" id="SSF47226">
    <property type="entry name" value="Histidine-containing phosphotransfer domain, HPT domain"/>
    <property type="match status" value="1"/>
</dbReference>
<dbReference type="InterPro" id="IPR006189">
    <property type="entry name" value="CHASE_dom"/>
</dbReference>
<dbReference type="InterPro" id="IPR036097">
    <property type="entry name" value="HisK_dim/P_sf"/>
</dbReference>
<proteinExistence type="predicted"/>
<feature type="domain" description="Response regulatory" evidence="11">
    <location>
        <begin position="1125"/>
        <end position="1247"/>
    </location>
</feature>
<keyword evidence="16" id="KW-1185">Reference proteome</keyword>
<dbReference type="InterPro" id="IPR013767">
    <property type="entry name" value="PAS_fold"/>
</dbReference>
<dbReference type="SUPFAM" id="SSF52172">
    <property type="entry name" value="CheY-like"/>
    <property type="match status" value="2"/>
</dbReference>
<feature type="domain" description="Response regulatory" evidence="11">
    <location>
        <begin position="1270"/>
        <end position="1388"/>
    </location>
</feature>
<dbReference type="Gene3D" id="3.30.450.20">
    <property type="entry name" value="PAS domain"/>
    <property type="match status" value="4"/>
</dbReference>
<evidence type="ECO:0000256" key="5">
    <source>
        <dbReference type="ARBA" id="ARBA00022692"/>
    </source>
</evidence>
<evidence type="ECO:0000256" key="7">
    <source>
        <dbReference type="ARBA" id="ARBA00023136"/>
    </source>
</evidence>
<evidence type="ECO:0000259" key="14">
    <source>
        <dbReference type="PROSITE" id="PS50839"/>
    </source>
</evidence>
<dbReference type="InterPro" id="IPR035965">
    <property type="entry name" value="PAS-like_dom_sf"/>
</dbReference>
<dbReference type="SUPFAM" id="SSF55874">
    <property type="entry name" value="ATPase domain of HSP90 chaperone/DNA topoisomerase II/histidine kinase"/>
    <property type="match status" value="1"/>
</dbReference>
<evidence type="ECO:0000256" key="3">
    <source>
        <dbReference type="ARBA" id="ARBA00012438"/>
    </source>
</evidence>
<feature type="domain" description="PAC" evidence="13">
    <location>
        <begin position="671"/>
        <end position="725"/>
    </location>
</feature>
<dbReference type="Gene3D" id="3.30.565.10">
    <property type="entry name" value="Histidine kinase-like ATPase, C-terminal domain"/>
    <property type="match status" value="1"/>
</dbReference>
<dbReference type="Gene3D" id="3.30.450.350">
    <property type="entry name" value="CHASE domain"/>
    <property type="match status" value="1"/>
</dbReference>
<dbReference type="Pfam" id="PF13426">
    <property type="entry name" value="PAS_9"/>
    <property type="match status" value="1"/>
</dbReference>
<gene>
    <name evidence="15" type="ORF">ACFPOU_20730</name>
</gene>
<accession>A0ABW0PM66</accession>
<feature type="domain" description="PAS" evidence="12">
    <location>
        <begin position="474"/>
        <end position="555"/>
    </location>
</feature>
<dbReference type="Gene3D" id="3.40.50.2300">
    <property type="match status" value="2"/>
</dbReference>
<dbReference type="SUPFAM" id="SSF47384">
    <property type="entry name" value="Homodimeric domain of signal transducing histidine kinase"/>
    <property type="match status" value="1"/>
</dbReference>
<evidence type="ECO:0000259" key="10">
    <source>
        <dbReference type="PROSITE" id="PS50109"/>
    </source>
</evidence>
<keyword evidence="9" id="KW-0175">Coiled coil</keyword>
<evidence type="ECO:0000259" key="12">
    <source>
        <dbReference type="PROSITE" id="PS50112"/>
    </source>
</evidence>
<dbReference type="SMART" id="SM00387">
    <property type="entry name" value="HATPase_c"/>
    <property type="match status" value="1"/>
</dbReference>
<evidence type="ECO:0000256" key="1">
    <source>
        <dbReference type="ARBA" id="ARBA00000085"/>
    </source>
</evidence>
<feature type="modified residue" description="4-aspartylphosphate" evidence="8">
    <location>
        <position position="1321"/>
    </location>
</feature>
<dbReference type="PANTHER" id="PTHR45339:SF5">
    <property type="entry name" value="HISTIDINE KINASE"/>
    <property type="match status" value="1"/>
</dbReference>
<dbReference type="RefSeq" id="WP_379725861.1">
    <property type="nucleotide sequence ID" value="NZ_JBHSMS010000072.1"/>
</dbReference>
<dbReference type="InterPro" id="IPR042240">
    <property type="entry name" value="CHASE_sf"/>
</dbReference>
<dbReference type="PROSITE" id="PS50839">
    <property type="entry name" value="CHASE"/>
    <property type="match status" value="1"/>
</dbReference>
<evidence type="ECO:0000259" key="11">
    <source>
        <dbReference type="PROSITE" id="PS50110"/>
    </source>
</evidence>
<dbReference type="InterPro" id="IPR003661">
    <property type="entry name" value="HisK_dim/P_dom"/>
</dbReference>